<sequence>MPPTVHELQSSALPVCGALAGDKLARASVTCSSAKDVLIFLTAIDVHILPRDICPGCGVIDERVPKVSGNADHDRKPNLDRHARPSCGGRQYRTGCTCL</sequence>
<dbReference type="AlphaFoldDB" id="A0A4S3JHE1"/>
<dbReference type="EMBL" id="SOSA01000191">
    <property type="protein sequence ID" value="THC94732.1"/>
    <property type="molecule type" value="Genomic_DNA"/>
</dbReference>
<protein>
    <submittedName>
        <fullName evidence="1">Uncharacterized protein</fullName>
    </submittedName>
</protein>
<evidence type="ECO:0000313" key="2">
    <source>
        <dbReference type="Proteomes" id="UP000308092"/>
    </source>
</evidence>
<reference evidence="1 2" key="1">
    <citation type="submission" date="2019-03" db="EMBL/GenBank/DDBJ databases">
        <title>The genome sequence of a newly discovered highly antifungal drug resistant Aspergillus species, Aspergillus tanneri NIH 1004.</title>
        <authorList>
            <person name="Mounaud S."/>
            <person name="Singh I."/>
            <person name="Joardar V."/>
            <person name="Pakala S."/>
            <person name="Pakala S."/>
            <person name="Venepally P."/>
            <person name="Hoover J."/>
            <person name="Nierman W."/>
            <person name="Chung J."/>
            <person name="Losada L."/>
        </authorList>
    </citation>
    <scope>NUCLEOTIDE SEQUENCE [LARGE SCALE GENOMIC DNA]</scope>
    <source>
        <strain evidence="1 2">NIH1004</strain>
    </source>
</reference>
<gene>
    <name evidence="1" type="ORF">EYZ11_005771</name>
</gene>
<name>A0A4S3JHE1_9EURO</name>
<organism evidence="1 2">
    <name type="scientific">Aspergillus tanneri</name>
    <dbReference type="NCBI Taxonomy" id="1220188"/>
    <lineage>
        <taxon>Eukaryota</taxon>
        <taxon>Fungi</taxon>
        <taxon>Dikarya</taxon>
        <taxon>Ascomycota</taxon>
        <taxon>Pezizomycotina</taxon>
        <taxon>Eurotiomycetes</taxon>
        <taxon>Eurotiomycetidae</taxon>
        <taxon>Eurotiales</taxon>
        <taxon>Aspergillaceae</taxon>
        <taxon>Aspergillus</taxon>
        <taxon>Aspergillus subgen. Circumdati</taxon>
    </lineage>
</organism>
<dbReference type="Proteomes" id="UP000308092">
    <property type="component" value="Unassembled WGS sequence"/>
</dbReference>
<comment type="caution">
    <text evidence="1">The sequence shown here is derived from an EMBL/GenBank/DDBJ whole genome shotgun (WGS) entry which is preliminary data.</text>
</comment>
<keyword evidence="2" id="KW-1185">Reference proteome</keyword>
<evidence type="ECO:0000313" key="1">
    <source>
        <dbReference type="EMBL" id="THC94732.1"/>
    </source>
</evidence>
<dbReference type="VEuPathDB" id="FungiDB:EYZ11_005771"/>
<proteinExistence type="predicted"/>
<accession>A0A4S3JHE1</accession>